<feature type="signal peptide" evidence="1">
    <location>
        <begin position="1"/>
        <end position="18"/>
    </location>
</feature>
<organism evidence="2">
    <name type="scientific">Medicago truncatula</name>
    <name type="common">Barrel medic</name>
    <name type="synonym">Medicago tribuloides</name>
    <dbReference type="NCBI Taxonomy" id="3880"/>
    <lineage>
        <taxon>Eukaryota</taxon>
        <taxon>Viridiplantae</taxon>
        <taxon>Streptophyta</taxon>
        <taxon>Embryophyta</taxon>
        <taxon>Tracheophyta</taxon>
        <taxon>Spermatophyta</taxon>
        <taxon>Magnoliopsida</taxon>
        <taxon>eudicotyledons</taxon>
        <taxon>Gunneridae</taxon>
        <taxon>Pentapetalae</taxon>
        <taxon>rosids</taxon>
        <taxon>fabids</taxon>
        <taxon>Fabales</taxon>
        <taxon>Fabaceae</taxon>
        <taxon>Papilionoideae</taxon>
        <taxon>50 kb inversion clade</taxon>
        <taxon>NPAAA clade</taxon>
        <taxon>Hologalegina</taxon>
        <taxon>IRL clade</taxon>
        <taxon>Trifolieae</taxon>
        <taxon>Medicago</taxon>
    </lineage>
</organism>
<name>I3SEN1_MEDTR</name>
<feature type="chain" id="PRO_5003678769" description="Transmembrane protein" evidence="1">
    <location>
        <begin position="19"/>
        <end position="109"/>
    </location>
</feature>
<evidence type="ECO:0000256" key="1">
    <source>
        <dbReference type="SAM" id="SignalP"/>
    </source>
</evidence>
<accession>I3SEN1</accession>
<proteinExistence type="evidence at transcript level"/>
<dbReference type="EMBL" id="BT138928">
    <property type="protein sequence ID" value="AFK38723.1"/>
    <property type="molecule type" value="mRNA"/>
</dbReference>
<reference evidence="2" key="1">
    <citation type="submission" date="2012-05" db="EMBL/GenBank/DDBJ databases">
        <authorList>
            <person name="Krishnakumar V."/>
            <person name="Cheung F."/>
            <person name="Xiao Y."/>
            <person name="Chan A."/>
            <person name="Moskal W.A."/>
            <person name="Town C.D."/>
        </authorList>
    </citation>
    <scope>NUCLEOTIDE SEQUENCE</scope>
</reference>
<dbReference type="AlphaFoldDB" id="I3SEN1"/>
<keyword evidence="1" id="KW-0732">Signal</keyword>
<protein>
    <recommendedName>
        <fullName evidence="3">Transmembrane protein</fullName>
    </recommendedName>
</protein>
<evidence type="ECO:0008006" key="3">
    <source>
        <dbReference type="Google" id="ProtNLM"/>
    </source>
</evidence>
<dbReference type="ExpressionAtlas" id="I3SEN1">
    <property type="expression patterns" value="differential"/>
</dbReference>
<evidence type="ECO:0000313" key="2">
    <source>
        <dbReference type="EMBL" id="AFK38723.1"/>
    </source>
</evidence>
<sequence>MFAVLVWFCFVFSSSCCGVRLLQIVKSISIKCRSNQCLFLRYGFRLASIKYIFITNSEIWLFQTTEYSHICRLMYFTILCYEHECYEFVRKFIIFVFSEFVLYRRTLTI</sequence>